<dbReference type="Proteomes" id="UP000253919">
    <property type="component" value="Unassembled WGS sequence"/>
</dbReference>
<dbReference type="OrthoDB" id="1491336at2"/>
<dbReference type="SUPFAM" id="SSF56436">
    <property type="entry name" value="C-type lectin-like"/>
    <property type="match status" value="1"/>
</dbReference>
<name>A0A369QNK9_9BACT</name>
<dbReference type="InterPro" id="IPR005532">
    <property type="entry name" value="SUMF_dom"/>
</dbReference>
<evidence type="ECO:0000313" key="2">
    <source>
        <dbReference type="EMBL" id="RDC65922.1"/>
    </source>
</evidence>
<sequence>MNFNKSYSPLKAGFIFCLVLSITGCQKKSANEAQEPEKAIAPKPSVNLNQVADTAKTKMVWIKGGTFQMGSDEPEFPDAKPVHAVTVDGIWMDEHEVTYGQYAEFVKATNYKTVAERALNPADYPGVPADKLVPGSAVFSTPAQKVSLDNPLQWWQYIPGANWLQPQGPDAHTDTKNLKKLPVVQVSYEDALAYARWAGKRLPTEAEWEYAARGGKEKQKYYWGSELKPGNKWVANIYQGNFPDKNTGEDGFLGVAPIKSFPANAYGLYDMEGNVWEWCSDFYRPDYYRQSPAKNPPGPADSYDPEEPNVVKRVQRGGSFLCSDQYCIRYKAGSRGKGEVTSSSDNLGFRCVRDKVN</sequence>
<keyword evidence="2" id="KW-0808">Transferase</keyword>
<protein>
    <submittedName>
        <fullName evidence="2">Serine/threonine-protein kinase pkn1</fullName>
    </submittedName>
</protein>
<dbReference type="GO" id="GO:0120147">
    <property type="term" value="F:formylglycine-generating oxidase activity"/>
    <property type="evidence" value="ECO:0007669"/>
    <property type="project" value="TreeGrafter"/>
</dbReference>
<feature type="domain" description="Sulfatase-modifying factor enzyme-like" evidence="1">
    <location>
        <begin position="57"/>
        <end position="353"/>
    </location>
</feature>
<evidence type="ECO:0000259" key="1">
    <source>
        <dbReference type="Pfam" id="PF03781"/>
    </source>
</evidence>
<evidence type="ECO:0000313" key="3">
    <source>
        <dbReference type="Proteomes" id="UP000253919"/>
    </source>
</evidence>
<dbReference type="PANTHER" id="PTHR23150:SF19">
    <property type="entry name" value="FORMYLGLYCINE-GENERATING ENZYME"/>
    <property type="match status" value="1"/>
</dbReference>
<dbReference type="EMBL" id="QASA01000001">
    <property type="protein sequence ID" value="RDC65922.1"/>
    <property type="molecule type" value="Genomic_DNA"/>
</dbReference>
<keyword evidence="2" id="KW-0418">Kinase</keyword>
<dbReference type="PANTHER" id="PTHR23150">
    <property type="entry name" value="SULFATASE MODIFYING FACTOR 1, 2"/>
    <property type="match status" value="1"/>
</dbReference>
<dbReference type="PROSITE" id="PS51257">
    <property type="entry name" value="PROKAR_LIPOPROTEIN"/>
    <property type="match status" value="1"/>
</dbReference>
<dbReference type="AlphaFoldDB" id="A0A369QNK9"/>
<dbReference type="InterPro" id="IPR042095">
    <property type="entry name" value="SUMF_sf"/>
</dbReference>
<proteinExistence type="predicted"/>
<dbReference type="InterPro" id="IPR051043">
    <property type="entry name" value="Sulfatase_Mod_Factor_Kinase"/>
</dbReference>
<dbReference type="RefSeq" id="WP_115374860.1">
    <property type="nucleotide sequence ID" value="NZ_QASA01000001.1"/>
</dbReference>
<comment type="caution">
    <text evidence="2">The sequence shown here is derived from an EMBL/GenBank/DDBJ whole genome shotgun (WGS) entry which is preliminary data.</text>
</comment>
<dbReference type="InterPro" id="IPR016187">
    <property type="entry name" value="CTDL_fold"/>
</dbReference>
<keyword evidence="3" id="KW-1185">Reference proteome</keyword>
<organism evidence="2 3">
    <name type="scientific">Adhaeribacter pallidiroseus</name>
    <dbReference type="NCBI Taxonomy" id="2072847"/>
    <lineage>
        <taxon>Bacteria</taxon>
        <taxon>Pseudomonadati</taxon>
        <taxon>Bacteroidota</taxon>
        <taxon>Cytophagia</taxon>
        <taxon>Cytophagales</taxon>
        <taxon>Hymenobacteraceae</taxon>
        <taxon>Adhaeribacter</taxon>
    </lineage>
</organism>
<dbReference type="Pfam" id="PF03781">
    <property type="entry name" value="FGE-sulfatase"/>
    <property type="match status" value="1"/>
</dbReference>
<dbReference type="GO" id="GO:0016301">
    <property type="term" value="F:kinase activity"/>
    <property type="evidence" value="ECO:0007669"/>
    <property type="project" value="UniProtKB-KW"/>
</dbReference>
<gene>
    <name evidence="2" type="ORF">AHMF7616_04553</name>
</gene>
<dbReference type="Gene3D" id="3.90.1580.10">
    <property type="entry name" value="paralog of FGE (formylglycine-generating enzyme)"/>
    <property type="match status" value="1"/>
</dbReference>
<accession>A0A369QNK9</accession>
<reference evidence="2 3" key="1">
    <citation type="submission" date="2018-04" db="EMBL/GenBank/DDBJ databases">
        <title>Adhaeribacter sp. HMF7616 genome sequencing and assembly.</title>
        <authorList>
            <person name="Kang H."/>
            <person name="Kang J."/>
            <person name="Cha I."/>
            <person name="Kim H."/>
            <person name="Joh K."/>
        </authorList>
    </citation>
    <scope>NUCLEOTIDE SEQUENCE [LARGE SCALE GENOMIC DNA]</scope>
    <source>
        <strain evidence="2 3">HMF7616</strain>
    </source>
</reference>